<proteinExistence type="predicted"/>
<keyword evidence="1" id="KW-0812">Transmembrane</keyword>
<dbReference type="SUPFAM" id="SSF51445">
    <property type="entry name" value="(Trans)glycosidases"/>
    <property type="match status" value="1"/>
</dbReference>
<dbReference type="EMBL" id="JALHLG010000040">
    <property type="protein sequence ID" value="MCJ2188611.1"/>
    <property type="molecule type" value="Genomic_DNA"/>
</dbReference>
<sequence>MTGKRGIGGWSWGWIAAYAAVGAMAGAASRLIAADAPPPPPIQLGASSNFSQGWNPQTAQAALGLPVPRLRDSIRWASVEKTAGHYSFDRPTTAWPAYFANSKVRITLTLNWGNPLYDGGETPHSPRALAAFGRFAAAAVQRYPQIDTLEIGNEINGGNFVSGPVKAAGLAKRGPYHLAMVRAAAQAVRRVRPDVRVLGGSTHSLPAGFLWPLLDLPGAGAIEGLAVHPYTTPIDQLPAQIGLLRSHGPAARLPLHITEFGSQDPLRAADDLVRAYATLAALGAAEMDWYPLNERGDGLVPLVRRNGTLTGAGQAFRFVQDRLAGRRARDASPDRFTFVYKFGRRIAVVWGAQRAVSIDPATVTAFDATGAPLDPHGLSLRENRALVLIGRKPLTQDAIRLGCNPLVADSFYQFGYPAPGQLRAPGDGFDRFASIARHPVPFEVMPGQQRTSVPWTPYLGRSGTRALRLTADTVLPAVTGPDSAVVLRHTAARTARLHIVADFKVSPKSTDGILVSLLRNGHTMLSRAGTAPGGIDLKLNLRKGQTVAFAISPGATPRGDTTRYRIRIFDEGRCR</sequence>
<evidence type="ECO:0000313" key="2">
    <source>
        <dbReference type="EMBL" id="MCJ2188611.1"/>
    </source>
</evidence>
<accession>A0ABT0BUY4</accession>
<feature type="transmembrane region" description="Helical" evidence="1">
    <location>
        <begin position="12"/>
        <end position="33"/>
    </location>
</feature>
<dbReference type="InterPro" id="IPR017853">
    <property type="entry name" value="GH"/>
</dbReference>
<name>A0ABT0BUY4_9SPHN</name>
<dbReference type="PANTHER" id="PTHR12631:SF10">
    <property type="entry name" value="BETA-XYLOSIDASE-LIKE PROTEIN-RELATED"/>
    <property type="match status" value="1"/>
</dbReference>
<reference evidence="2 3" key="1">
    <citation type="submission" date="2022-04" db="EMBL/GenBank/DDBJ databases">
        <title>Identification of a novel bacterium isolated from mangrove sediments.</title>
        <authorList>
            <person name="Pan X."/>
        </authorList>
    </citation>
    <scope>NUCLEOTIDE SEQUENCE [LARGE SCALE GENOMIC DNA]</scope>
    <source>
        <strain evidence="2 3">B2638</strain>
    </source>
</reference>
<evidence type="ECO:0000313" key="3">
    <source>
        <dbReference type="Proteomes" id="UP001202281"/>
    </source>
</evidence>
<dbReference type="RefSeq" id="WP_243923419.1">
    <property type="nucleotide sequence ID" value="NZ_JALHLG010000040.1"/>
</dbReference>
<keyword evidence="1" id="KW-1133">Transmembrane helix</keyword>
<evidence type="ECO:0008006" key="4">
    <source>
        <dbReference type="Google" id="ProtNLM"/>
    </source>
</evidence>
<dbReference type="InterPro" id="IPR051923">
    <property type="entry name" value="Glycosyl_Hydrolase_39"/>
</dbReference>
<dbReference type="Proteomes" id="UP001202281">
    <property type="component" value="Unassembled WGS sequence"/>
</dbReference>
<protein>
    <recommendedName>
        <fullName evidence="4">Asl1-like glycosyl hydrolase catalytic domain-containing protein</fullName>
    </recommendedName>
</protein>
<organism evidence="2 3">
    <name type="scientific">Novosphingobium beihaiensis</name>
    <dbReference type="NCBI Taxonomy" id="2930389"/>
    <lineage>
        <taxon>Bacteria</taxon>
        <taxon>Pseudomonadati</taxon>
        <taxon>Pseudomonadota</taxon>
        <taxon>Alphaproteobacteria</taxon>
        <taxon>Sphingomonadales</taxon>
        <taxon>Sphingomonadaceae</taxon>
        <taxon>Novosphingobium</taxon>
    </lineage>
</organism>
<dbReference type="PANTHER" id="PTHR12631">
    <property type="entry name" value="ALPHA-L-IDURONIDASE"/>
    <property type="match status" value="1"/>
</dbReference>
<gene>
    <name evidence="2" type="ORF">MTR66_17545</name>
</gene>
<evidence type="ECO:0000256" key="1">
    <source>
        <dbReference type="SAM" id="Phobius"/>
    </source>
</evidence>
<comment type="caution">
    <text evidence="2">The sequence shown here is derived from an EMBL/GenBank/DDBJ whole genome shotgun (WGS) entry which is preliminary data.</text>
</comment>
<dbReference type="Gene3D" id="3.20.20.80">
    <property type="entry name" value="Glycosidases"/>
    <property type="match status" value="1"/>
</dbReference>
<keyword evidence="3" id="KW-1185">Reference proteome</keyword>
<keyword evidence="1" id="KW-0472">Membrane</keyword>